<sequence length="53" mass="5856">MALLYDGAHIVVQHFLRDTLEDRSVALAQLVLTPNRLEAPLVAAMSEVKIRLG</sequence>
<reference evidence="1" key="1">
    <citation type="journal article" date="2012" name="ISME J.">
        <title>Roseobacter clade bacteria are abundant in coastal sediments and encode a novel combination of sulfur oxidation genes.</title>
        <authorList>
            <person name="Lenk S."/>
            <person name="Moraru C."/>
            <person name="Hahnke S."/>
            <person name="Arnds J."/>
            <person name="Richter M."/>
            <person name="Kube M."/>
            <person name="Reinhardt R."/>
            <person name="Brinkhoff T."/>
            <person name="Harder J."/>
            <person name="Amann R."/>
            <person name="Mussmann M."/>
        </authorList>
    </citation>
    <scope>NUCLEOTIDE SEQUENCE</scope>
</reference>
<organism evidence="1">
    <name type="scientific">uncultured bacterium ws020C1</name>
    <dbReference type="NCBI Taxonomy" id="1131823"/>
    <lineage>
        <taxon>Bacteria</taxon>
        <taxon>environmental samples</taxon>
    </lineage>
</organism>
<dbReference type="AlphaFoldDB" id="I1X4L0"/>
<proteinExistence type="predicted"/>
<accession>I1X4L0</accession>
<name>I1X4L0_9BACT</name>
<dbReference type="EMBL" id="JQ256781">
    <property type="protein sequence ID" value="AFI78435.1"/>
    <property type="molecule type" value="Genomic_DNA"/>
</dbReference>
<protein>
    <submittedName>
        <fullName evidence="1">Uncharacterized protein</fullName>
    </submittedName>
</protein>
<evidence type="ECO:0000313" key="1">
    <source>
        <dbReference type="EMBL" id="AFI78435.1"/>
    </source>
</evidence>
<gene>
    <name evidence="1" type="ORF">ws020C1_0030</name>
</gene>